<feature type="compositionally biased region" description="Gly residues" evidence="1">
    <location>
        <begin position="168"/>
        <end position="177"/>
    </location>
</feature>
<dbReference type="OrthoDB" id="6412219at2759"/>
<dbReference type="KEGG" id="tpal:117641727"/>
<dbReference type="Proteomes" id="UP000515158">
    <property type="component" value="Unplaced"/>
</dbReference>
<keyword evidence="2" id="KW-0812">Transmembrane</keyword>
<evidence type="ECO:0000256" key="1">
    <source>
        <dbReference type="SAM" id="MobiDB-lite"/>
    </source>
</evidence>
<dbReference type="GeneID" id="117641727"/>
<organism evidence="4">
    <name type="scientific">Thrips palmi</name>
    <name type="common">Melon thrips</name>
    <dbReference type="NCBI Taxonomy" id="161013"/>
    <lineage>
        <taxon>Eukaryota</taxon>
        <taxon>Metazoa</taxon>
        <taxon>Ecdysozoa</taxon>
        <taxon>Arthropoda</taxon>
        <taxon>Hexapoda</taxon>
        <taxon>Insecta</taxon>
        <taxon>Pterygota</taxon>
        <taxon>Neoptera</taxon>
        <taxon>Paraneoptera</taxon>
        <taxon>Thysanoptera</taxon>
        <taxon>Terebrantia</taxon>
        <taxon>Thripoidea</taxon>
        <taxon>Thripidae</taxon>
        <taxon>Thrips</taxon>
    </lineage>
</organism>
<evidence type="ECO:0000256" key="2">
    <source>
        <dbReference type="SAM" id="Phobius"/>
    </source>
</evidence>
<keyword evidence="3" id="KW-1185">Reference proteome</keyword>
<evidence type="ECO:0000313" key="4">
    <source>
        <dbReference type="RefSeq" id="XP_034235193.1"/>
    </source>
</evidence>
<proteinExistence type="predicted"/>
<dbReference type="InParanoid" id="A0A6P8Y6E6"/>
<keyword evidence="2" id="KW-1133">Transmembrane helix</keyword>
<dbReference type="RefSeq" id="XP_034235193.1">
    <property type="nucleotide sequence ID" value="XM_034379302.1"/>
</dbReference>
<name>A0A6P8Y6E6_THRPL</name>
<feature type="transmembrane region" description="Helical" evidence="2">
    <location>
        <begin position="93"/>
        <end position="118"/>
    </location>
</feature>
<sequence length="448" mass="46845">MAMHPPDPDPEVDSALDGALGNGLSHGLHRWRVYTRRGDEAPSGESRGHYVRAPIFQQSVTLTAKMWPEEGDGAGGSAGGWSAWRVSGEHLPLVVGGVAGGALIVMLVVAAVVWRLCVLRRDKQYRVRMGECAPEPRPVQPVMPSESAVFASPVSGRWAYQSRLLGSPHGGSGGSGGDCSPRGTSTPPAGLRSPVPGTPPPQAWVYGDTIVADPLQRDALQAMHRAASASASASASPSPAVHRSISLQLAQQSPVSQGGRRGYPHGAVHGGAHGAGYGPSRHPGRPLSVVSSMGSYSAGCSPATPRHSAVLPPPPPEFLLPDICEFNPGAGAASVGPGAAASAQYASSSVLDDAGSLDGDSLSEALRTRSLPSSVRNKQRPIASEEDLDQLYAKVNFSKKRKNRMRHDEAAIIAISKSRSQFLDKVATDTETLVDNEAVIVYNERTAL</sequence>
<reference evidence="4" key="1">
    <citation type="submission" date="2025-08" db="UniProtKB">
        <authorList>
            <consortium name="RefSeq"/>
        </authorList>
    </citation>
    <scope>IDENTIFICATION</scope>
    <source>
        <tissue evidence="4">Total insect</tissue>
    </source>
</reference>
<feature type="region of interest" description="Disordered" evidence="1">
    <location>
        <begin position="163"/>
        <end position="203"/>
    </location>
</feature>
<protein>
    <submittedName>
        <fullName evidence="4">Uncharacterized protein LOC117641727 isoform X1</fullName>
    </submittedName>
</protein>
<evidence type="ECO:0000313" key="3">
    <source>
        <dbReference type="Proteomes" id="UP000515158"/>
    </source>
</evidence>
<accession>A0A6P8Y6E6</accession>
<dbReference type="AlphaFoldDB" id="A0A6P8Y6E6"/>
<gene>
    <name evidence="4" type="primary">LOC117641727</name>
</gene>
<keyword evidence="2" id="KW-0472">Membrane</keyword>